<protein>
    <submittedName>
        <fullName evidence="3">YfhO family protein</fullName>
    </submittedName>
</protein>
<reference evidence="3" key="2">
    <citation type="journal article" date="2021" name="PeerJ">
        <title>Extensive microbial diversity within the chicken gut microbiome revealed by metagenomics and culture.</title>
        <authorList>
            <person name="Gilroy R."/>
            <person name="Ravi A."/>
            <person name="Getino M."/>
            <person name="Pursley I."/>
            <person name="Horton D.L."/>
            <person name="Alikhan N.F."/>
            <person name="Baker D."/>
            <person name="Gharbi K."/>
            <person name="Hall N."/>
            <person name="Watson M."/>
            <person name="Adriaenssens E.M."/>
            <person name="Foster-Nyarko E."/>
            <person name="Jarju S."/>
            <person name="Secka A."/>
            <person name="Antonio M."/>
            <person name="Oren A."/>
            <person name="Chaudhuri R.R."/>
            <person name="La Ragione R."/>
            <person name="Hildebrand F."/>
            <person name="Pallen M.J."/>
        </authorList>
    </citation>
    <scope>NUCLEOTIDE SEQUENCE</scope>
    <source>
        <strain evidence="3">ChiSjej4B22-8349</strain>
    </source>
</reference>
<organism evidence="3 4">
    <name type="scientific">Candidatus Allocopromorpha excrementipullorum</name>
    <dbReference type="NCBI Taxonomy" id="2840743"/>
    <lineage>
        <taxon>Bacteria</taxon>
        <taxon>Bacillati</taxon>
        <taxon>Bacillota</taxon>
        <taxon>Clostridia</taxon>
        <taxon>Eubacteriales</taxon>
        <taxon>Eubacteriaceae</taxon>
        <taxon>Eubacteriaceae incertae sedis</taxon>
        <taxon>Candidatus Allocopromorpha</taxon>
    </lineage>
</organism>
<dbReference type="AlphaFoldDB" id="A0A9D1N7N3"/>
<dbReference type="Pfam" id="PF09586">
    <property type="entry name" value="YfhO"/>
    <property type="match status" value="1"/>
</dbReference>
<proteinExistence type="predicted"/>
<feature type="transmembrane region" description="Helical" evidence="2">
    <location>
        <begin position="326"/>
        <end position="348"/>
    </location>
</feature>
<feature type="transmembrane region" description="Helical" evidence="2">
    <location>
        <begin position="412"/>
        <end position="430"/>
    </location>
</feature>
<evidence type="ECO:0000256" key="1">
    <source>
        <dbReference type="SAM" id="MobiDB-lite"/>
    </source>
</evidence>
<feature type="transmembrane region" description="Helical" evidence="2">
    <location>
        <begin position="294"/>
        <end position="314"/>
    </location>
</feature>
<sequence length="916" mass="103178">MKISRFFQRNKLILAAFFLPVLLTVAAMAVTGIYPFGESQIAVIDMYHQYVPFLSELQYKLQNGGSLFYTWDGAGGCNFWNLLAYYGASPLNLILALFPEKFIMEAVTVILLIKIGLAGSFMAMYLRYISRRWDWAAVAFSTMYALCSYVLAYYWCVMWMDAVALLPLCILGLNRLMDDGKPALYTVSLALIVFTNYYMAIMVCIFILVYYPVLYFTKNRWHGIRHCAVTTGKAVGFSFLAIGMAAVMLLPTYISMQSTYYISAEMPESLSFYNDAIDVINQLLPYSELTYREGLPDLYCGMMVVILLVFYLTGKTFSLREKLINSIFLMVMFLSLNVNMLDFIWHGFHFPNQLPYRYTFVICFVLVAIAYRTFRRLEDIDTRTIWMVFAAGLMYYMFAQKVLTGHIDDMDLFFYGGIAWLALYCAVLLLRKRKLVTRGSFVMLIVVIVAAEMISSVCTAFDTVGNTQRTSYFENYDDVTALAESREDEMARMEISYNYILNCPALYHYKGLSQFSSSINADTTELMEKIGLEGEPGKNRFNYNQTNPVTNAMLNVKYLISKNRPVDDPDFVKVDSQGNSTLYESIYPLSIGYMTGTEIRTWDTSSDNPFVVLDNYVKAATSNRYDQVFRMEENPDVLANNATVSIDGDGQMTADIEDTSEDAEVVLEYRADESQKYYVFVEADNADEITVYDEKEAYEKIGIMNDCGSIVNIGTVEAGETFDISIKYENGEAGDITCYVAALDYDTWNDAYAILSERTLEVTDSGDSFIEGTVDAGDGGMLVTSVPYDMGWTLKVDGQEQEIQELTGGVFISVTLDEGVHEIELSFRPPGLVAGLIITAVSVLLLILLIRLGSRRYRLPGRSTAGRGVSLSVDEECPDGRGRQEEEISQPSSMPGSESGEEKGYAGEGSDYNRRT</sequence>
<feature type="transmembrane region" description="Helical" evidence="2">
    <location>
        <begin position="383"/>
        <end position="400"/>
    </location>
</feature>
<comment type="caution">
    <text evidence="3">The sequence shown here is derived from an EMBL/GenBank/DDBJ whole genome shotgun (WGS) entry which is preliminary data.</text>
</comment>
<keyword evidence="2" id="KW-1133">Transmembrane helix</keyword>
<keyword evidence="2" id="KW-0812">Transmembrane</keyword>
<feature type="transmembrane region" description="Helical" evidence="2">
    <location>
        <begin position="234"/>
        <end position="254"/>
    </location>
</feature>
<feature type="compositionally biased region" description="Basic and acidic residues" evidence="1">
    <location>
        <begin position="900"/>
        <end position="916"/>
    </location>
</feature>
<feature type="transmembrane region" description="Helical" evidence="2">
    <location>
        <begin position="110"/>
        <end position="129"/>
    </location>
</feature>
<gene>
    <name evidence="3" type="ORF">IAD25_05415</name>
</gene>
<feature type="transmembrane region" description="Helical" evidence="2">
    <location>
        <begin position="442"/>
        <end position="464"/>
    </location>
</feature>
<dbReference type="InterPro" id="IPR018580">
    <property type="entry name" value="Uncharacterised_YfhO"/>
</dbReference>
<feature type="transmembrane region" description="Helical" evidence="2">
    <location>
        <begin position="354"/>
        <end position="371"/>
    </location>
</feature>
<dbReference type="PANTHER" id="PTHR38454:SF1">
    <property type="entry name" value="INTEGRAL MEMBRANE PROTEIN"/>
    <property type="match status" value="1"/>
</dbReference>
<dbReference type="EMBL" id="DVOB01000121">
    <property type="protein sequence ID" value="HIU96136.1"/>
    <property type="molecule type" value="Genomic_DNA"/>
</dbReference>
<feature type="transmembrane region" description="Helical" evidence="2">
    <location>
        <begin position="183"/>
        <end position="213"/>
    </location>
</feature>
<feature type="compositionally biased region" description="Low complexity" evidence="1">
    <location>
        <begin position="889"/>
        <end position="898"/>
    </location>
</feature>
<dbReference type="Proteomes" id="UP000824130">
    <property type="component" value="Unassembled WGS sequence"/>
</dbReference>
<evidence type="ECO:0000256" key="2">
    <source>
        <dbReference type="SAM" id="Phobius"/>
    </source>
</evidence>
<evidence type="ECO:0000313" key="3">
    <source>
        <dbReference type="EMBL" id="HIU96136.1"/>
    </source>
</evidence>
<evidence type="ECO:0000313" key="4">
    <source>
        <dbReference type="Proteomes" id="UP000824130"/>
    </source>
</evidence>
<dbReference type="PANTHER" id="PTHR38454">
    <property type="entry name" value="INTEGRAL MEMBRANE PROTEIN-RELATED"/>
    <property type="match status" value="1"/>
</dbReference>
<reference evidence="3" key="1">
    <citation type="submission" date="2020-10" db="EMBL/GenBank/DDBJ databases">
        <authorList>
            <person name="Gilroy R."/>
        </authorList>
    </citation>
    <scope>NUCLEOTIDE SEQUENCE</scope>
    <source>
        <strain evidence="3">ChiSjej4B22-8349</strain>
    </source>
</reference>
<name>A0A9D1N7N3_9FIRM</name>
<feature type="region of interest" description="Disordered" evidence="1">
    <location>
        <begin position="868"/>
        <end position="916"/>
    </location>
</feature>
<accession>A0A9D1N7N3</accession>
<feature type="transmembrane region" description="Helical" evidence="2">
    <location>
        <begin position="159"/>
        <end position="177"/>
    </location>
</feature>
<feature type="transmembrane region" description="Helical" evidence="2">
    <location>
        <begin position="832"/>
        <end position="852"/>
    </location>
</feature>
<keyword evidence="2" id="KW-0472">Membrane</keyword>
<feature type="transmembrane region" description="Helical" evidence="2">
    <location>
        <begin position="12"/>
        <end position="36"/>
    </location>
</feature>